<protein>
    <submittedName>
        <fullName evidence="6">Transporter, MFS superfamily</fullName>
    </submittedName>
</protein>
<evidence type="ECO:0000313" key="7">
    <source>
        <dbReference type="Proteomes" id="UP000019438"/>
    </source>
</evidence>
<feature type="transmembrane region" description="Helical" evidence="4">
    <location>
        <begin position="99"/>
        <end position="121"/>
    </location>
</feature>
<dbReference type="GO" id="GO:0022857">
    <property type="term" value="F:transmembrane transporter activity"/>
    <property type="evidence" value="ECO:0007669"/>
    <property type="project" value="InterPro"/>
</dbReference>
<feature type="transmembrane region" description="Helical" evidence="4">
    <location>
        <begin position="239"/>
        <end position="260"/>
    </location>
</feature>
<organism evidence="6 7">
    <name type="scientific">Granulibacter bethesdensis</name>
    <dbReference type="NCBI Taxonomy" id="364410"/>
    <lineage>
        <taxon>Bacteria</taxon>
        <taxon>Pseudomonadati</taxon>
        <taxon>Pseudomonadota</taxon>
        <taxon>Alphaproteobacteria</taxon>
        <taxon>Acetobacterales</taxon>
        <taxon>Acetobacteraceae</taxon>
        <taxon>Granulibacter</taxon>
    </lineage>
</organism>
<keyword evidence="2 4" id="KW-1133">Transmembrane helix</keyword>
<feature type="transmembrane region" description="Helical" evidence="4">
    <location>
        <begin position="45"/>
        <end position="63"/>
    </location>
</feature>
<feature type="domain" description="Major facilitator superfamily (MFS) profile" evidence="5">
    <location>
        <begin position="9"/>
        <end position="379"/>
    </location>
</feature>
<evidence type="ECO:0000256" key="2">
    <source>
        <dbReference type="ARBA" id="ARBA00022989"/>
    </source>
</evidence>
<feature type="transmembrane region" description="Helical" evidence="4">
    <location>
        <begin position="12"/>
        <end position="33"/>
    </location>
</feature>
<accession>A0AAN0RE13</accession>
<evidence type="ECO:0000313" key="6">
    <source>
        <dbReference type="EMBL" id="AHJ63141.1"/>
    </source>
</evidence>
<dbReference type="CDD" id="cd17477">
    <property type="entry name" value="MFS_YcaD_like"/>
    <property type="match status" value="1"/>
</dbReference>
<dbReference type="GO" id="GO:0005886">
    <property type="term" value="C:plasma membrane"/>
    <property type="evidence" value="ECO:0007669"/>
    <property type="project" value="TreeGrafter"/>
</dbReference>
<dbReference type="RefSeq" id="WP_025286734.1">
    <property type="nucleotide sequence ID" value="NZ_CP003181.2"/>
</dbReference>
<gene>
    <name evidence="6" type="ORF">GbCGDNIH3_1331</name>
</gene>
<feature type="transmembrane region" description="Helical" evidence="4">
    <location>
        <begin position="326"/>
        <end position="345"/>
    </location>
</feature>
<dbReference type="Gene3D" id="1.20.1250.20">
    <property type="entry name" value="MFS general substrate transporter like domains"/>
    <property type="match status" value="2"/>
</dbReference>
<feature type="transmembrane region" description="Helical" evidence="4">
    <location>
        <begin position="133"/>
        <end position="154"/>
    </location>
</feature>
<dbReference type="InterPro" id="IPR020846">
    <property type="entry name" value="MFS_dom"/>
</dbReference>
<dbReference type="EMBL" id="CP003181">
    <property type="protein sequence ID" value="AHJ63141.1"/>
    <property type="molecule type" value="Genomic_DNA"/>
</dbReference>
<dbReference type="Proteomes" id="UP000019438">
    <property type="component" value="Chromosome"/>
</dbReference>
<keyword evidence="3 4" id="KW-0472">Membrane</keyword>
<dbReference type="Pfam" id="PF07690">
    <property type="entry name" value="MFS_1"/>
    <property type="match status" value="1"/>
</dbReference>
<dbReference type="InterPro" id="IPR047200">
    <property type="entry name" value="MFS_YcaD-like"/>
</dbReference>
<dbReference type="PROSITE" id="PS50850">
    <property type="entry name" value="MFS"/>
    <property type="match status" value="1"/>
</dbReference>
<dbReference type="KEGG" id="gbc:GbCGDNIH3_1331"/>
<dbReference type="PANTHER" id="PTHR23521:SF3">
    <property type="entry name" value="MFS TRANSPORTER"/>
    <property type="match status" value="1"/>
</dbReference>
<dbReference type="SUPFAM" id="SSF103473">
    <property type="entry name" value="MFS general substrate transporter"/>
    <property type="match status" value="1"/>
</dbReference>
<keyword evidence="1 4" id="KW-0812">Transmembrane</keyword>
<dbReference type="InterPro" id="IPR011701">
    <property type="entry name" value="MFS"/>
</dbReference>
<feature type="transmembrane region" description="Helical" evidence="4">
    <location>
        <begin position="75"/>
        <end position="93"/>
    </location>
</feature>
<evidence type="ECO:0000256" key="1">
    <source>
        <dbReference type="ARBA" id="ARBA00022692"/>
    </source>
</evidence>
<feature type="transmembrane region" description="Helical" evidence="4">
    <location>
        <begin position="267"/>
        <end position="285"/>
    </location>
</feature>
<sequence>MAIRTPFISQATVILVASIFGLGYSLSAALIALRLENSGASSLSIGLNAAMHAVGVLITAILLPRFSVRFGMRFLLLLSLLATTIILILFPLMPWSWTWFPLRLGLGIATEILFVLSETWTNQLCDDTSRGKVMAFYMTAMSTGFAAGPLLLSATGTGGFAPWLAGGALSLLAALVLLLGTTTPPPAQPKGHGGFLHYLRLAPVALFSTALNAGVEAAGMSFLPLYAMSAGWGENGATQLLSTLMLGAIALQLPIGWLADRMPREKLILHLALIAGIGALAWPWLISLGVIAYIALFVWGGVFVGIYTVTLTLIGSRFSGSDLVGLYAAAGLAWGVGALLGPSAVGAANILTAQGLPVVTAASCLIFAVFIRRYVYRPAS</sequence>
<evidence type="ECO:0000256" key="3">
    <source>
        <dbReference type="ARBA" id="ARBA00023136"/>
    </source>
</evidence>
<dbReference type="InterPro" id="IPR036259">
    <property type="entry name" value="MFS_trans_sf"/>
</dbReference>
<evidence type="ECO:0000256" key="4">
    <source>
        <dbReference type="SAM" id="Phobius"/>
    </source>
</evidence>
<feature type="transmembrane region" description="Helical" evidence="4">
    <location>
        <begin position="351"/>
        <end position="371"/>
    </location>
</feature>
<dbReference type="PANTHER" id="PTHR23521">
    <property type="entry name" value="TRANSPORTER MFS SUPERFAMILY"/>
    <property type="match status" value="1"/>
</dbReference>
<feature type="transmembrane region" description="Helical" evidence="4">
    <location>
        <begin position="291"/>
        <end position="314"/>
    </location>
</feature>
<dbReference type="AlphaFoldDB" id="A0AAN0RE13"/>
<feature type="transmembrane region" description="Helical" evidence="4">
    <location>
        <begin position="201"/>
        <end position="227"/>
    </location>
</feature>
<evidence type="ECO:0000259" key="5">
    <source>
        <dbReference type="PROSITE" id="PS50850"/>
    </source>
</evidence>
<feature type="transmembrane region" description="Helical" evidence="4">
    <location>
        <begin position="160"/>
        <end position="180"/>
    </location>
</feature>
<proteinExistence type="predicted"/>
<name>A0AAN0RE13_9PROT</name>
<reference evidence="7" key="1">
    <citation type="submission" date="2012-06" db="EMBL/GenBank/DDBJ databases">
        <title>Genome analysis of multiple Granulibacter bethesdensis isolates demonstrates substantial genome diversity.</title>
        <authorList>
            <person name="Greenberg D.E."/>
            <person name="Porcella S.F."/>
            <person name="Zarember K."/>
            <person name="Zelazny A.M."/>
            <person name="Bruno D."/>
            <person name="Martens C."/>
            <person name="Barbian K.D."/>
            <person name="Jaske E."/>
            <person name="Holland S.M."/>
        </authorList>
    </citation>
    <scope>NUCLEOTIDE SEQUENCE [LARGE SCALE GENOMIC DNA]</scope>
    <source>
        <strain evidence="7">CGDNIH3</strain>
    </source>
</reference>